<proteinExistence type="inferred from homology"/>
<keyword evidence="8" id="KW-1015">Disulfide bond</keyword>
<dbReference type="Proteomes" id="UP000287033">
    <property type="component" value="Unassembled WGS sequence"/>
</dbReference>
<dbReference type="GO" id="GO:0001666">
    <property type="term" value="P:response to hypoxia"/>
    <property type="evidence" value="ECO:0007669"/>
    <property type="project" value="TreeGrafter"/>
</dbReference>
<feature type="domain" description="Platelet-derived growth factor (PDGF) family profile" evidence="11">
    <location>
        <begin position="96"/>
        <end position="195"/>
    </location>
</feature>
<dbReference type="GO" id="GO:0042056">
    <property type="term" value="F:chemoattractant activity"/>
    <property type="evidence" value="ECO:0007669"/>
    <property type="project" value="TreeGrafter"/>
</dbReference>
<evidence type="ECO:0000256" key="4">
    <source>
        <dbReference type="ARBA" id="ARBA00022685"/>
    </source>
</evidence>
<evidence type="ECO:0000256" key="5">
    <source>
        <dbReference type="ARBA" id="ARBA00022729"/>
    </source>
</evidence>
<evidence type="ECO:0000256" key="6">
    <source>
        <dbReference type="ARBA" id="ARBA00022737"/>
    </source>
</evidence>
<dbReference type="PROSITE" id="PS00249">
    <property type="entry name" value="PDGF_1"/>
    <property type="match status" value="1"/>
</dbReference>
<evidence type="ECO:0000256" key="8">
    <source>
        <dbReference type="ARBA" id="ARBA00023157"/>
    </source>
</evidence>
<dbReference type="GO" id="GO:0008083">
    <property type="term" value="F:growth factor activity"/>
    <property type="evidence" value="ECO:0007669"/>
    <property type="project" value="UniProtKB-KW"/>
</dbReference>
<keyword evidence="7 9" id="KW-0339">Growth factor</keyword>
<accession>A0A401RUY0</accession>
<evidence type="ECO:0000256" key="3">
    <source>
        <dbReference type="ARBA" id="ARBA00022657"/>
    </source>
</evidence>
<keyword evidence="2" id="KW-0964">Secreted</keyword>
<dbReference type="Pfam" id="PF03128">
    <property type="entry name" value="CXCXC"/>
    <property type="match status" value="3"/>
</dbReference>
<dbReference type="GO" id="GO:0060754">
    <property type="term" value="P:positive regulation of mast cell chemotaxis"/>
    <property type="evidence" value="ECO:0007669"/>
    <property type="project" value="TreeGrafter"/>
</dbReference>
<evidence type="ECO:0000313" key="13">
    <source>
        <dbReference type="Proteomes" id="UP000287033"/>
    </source>
</evidence>
<dbReference type="SMART" id="SM00141">
    <property type="entry name" value="PDGF"/>
    <property type="match status" value="1"/>
</dbReference>
<dbReference type="STRING" id="137246.A0A401RUY0"/>
<comment type="caution">
    <text evidence="12">The sequence shown here is derived from an EMBL/GenBank/DDBJ whole genome shotgun (WGS) entry which is preliminary data.</text>
</comment>
<dbReference type="InterPro" id="IPR050507">
    <property type="entry name" value="PDGF/VEGF_growth_factor"/>
</dbReference>
<dbReference type="GO" id="GO:0002040">
    <property type="term" value="P:sprouting angiogenesis"/>
    <property type="evidence" value="ECO:0007669"/>
    <property type="project" value="TreeGrafter"/>
</dbReference>
<dbReference type="InterPro" id="IPR004153">
    <property type="entry name" value="CXCXC_repeat"/>
</dbReference>
<organism evidence="12 13">
    <name type="scientific">Chiloscyllium punctatum</name>
    <name type="common">Brownbanded bambooshark</name>
    <name type="synonym">Hemiscyllium punctatum</name>
    <dbReference type="NCBI Taxonomy" id="137246"/>
    <lineage>
        <taxon>Eukaryota</taxon>
        <taxon>Metazoa</taxon>
        <taxon>Chordata</taxon>
        <taxon>Craniata</taxon>
        <taxon>Vertebrata</taxon>
        <taxon>Chondrichthyes</taxon>
        <taxon>Elasmobranchii</taxon>
        <taxon>Galeomorphii</taxon>
        <taxon>Galeoidea</taxon>
        <taxon>Orectolobiformes</taxon>
        <taxon>Hemiscylliidae</taxon>
        <taxon>Chiloscyllium</taxon>
    </lineage>
</organism>
<evidence type="ECO:0000256" key="1">
    <source>
        <dbReference type="ARBA" id="ARBA00004613"/>
    </source>
</evidence>
<comment type="subcellular location">
    <subcellularLocation>
        <location evidence="1">Secreted</location>
    </subcellularLocation>
</comment>
<dbReference type="GO" id="GO:0050930">
    <property type="term" value="P:induction of positive chemotaxis"/>
    <property type="evidence" value="ECO:0007669"/>
    <property type="project" value="TreeGrafter"/>
</dbReference>
<keyword evidence="4" id="KW-0165">Cleavage on pair of basic residues</keyword>
<reference evidence="12 13" key="1">
    <citation type="journal article" date="2018" name="Nat. Ecol. Evol.">
        <title>Shark genomes provide insights into elasmobranch evolution and the origin of vertebrates.</title>
        <authorList>
            <person name="Hara Y"/>
            <person name="Yamaguchi K"/>
            <person name="Onimaru K"/>
            <person name="Kadota M"/>
            <person name="Koyanagi M"/>
            <person name="Keeley SD"/>
            <person name="Tatsumi K"/>
            <person name="Tanaka K"/>
            <person name="Motone F"/>
            <person name="Kageyama Y"/>
            <person name="Nozu R"/>
            <person name="Adachi N"/>
            <person name="Nishimura O"/>
            <person name="Nakagawa R"/>
            <person name="Tanegashima C"/>
            <person name="Kiyatake I"/>
            <person name="Matsumoto R"/>
            <person name="Murakumo K"/>
            <person name="Nishida K"/>
            <person name="Terakita A"/>
            <person name="Kuratani S"/>
            <person name="Sato K"/>
            <person name="Hyodo S Kuraku.S."/>
        </authorList>
    </citation>
    <scope>NUCLEOTIDE SEQUENCE [LARGE SCALE GENOMIC DNA]</scope>
</reference>
<dbReference type="CDD" id="cd00135">
    <property type="entry name" value="PDGF"/>
    <property type="match status" value="1"/>
</dbReference>
<keyword evidence="13" id="KW-1185">Reference proteome</keyword>
<comment type="similarity">
    <text evidence="9">Belongs to the PDGF/VEGF growth factor family.</text>
</comment>
<dbReference type="PANTHER" id="PTHR12025:SF3">
    <property type="entry name" value="VASCULAR ENDOTHELIAL GROWTH FACTOR C"/>
    <property type="match status" value="1"/>
</dbReference>
<evidence type="ECO:0000313" key="12">
    <source>
        <dbReference type="EMBL" id="GCC21954.1"/>
    </source>
</evidence>
<keyword evidence="3" id="KW-0037">Angiogenesis</keyword>
<evidence type="ECO:0000256" key="9">
    <source>
        <dbReference type="RuleBase" id="RU003818"/>
    </source>
</evidence>
<gene>
    <name evidence="12" type="ORF">chiPu_0000337</name>
</gene>
<dbReference type="GO" id="GO:0016020">
    <property type="term" value="C:membrane"/>
    <property type="evidence" value="ECO:0007669"/>
    <property type="project" value="InterPro"/>
</dbReference>
<dbReference type="InterPro" id="IPR000072">
    <property type="entry name" value="PDGF/VEGF_dom"/>
</dbReference>
<name>A0A401RUY0_CHIPU</name>
<dbReference type="GO" id="GO:0045766">
    <property type="term" value="P:positive regulation of angiogenesis"/>
    <property type="evidence" value="ECO:0007669"/>
    <property type="project" value="TreeGrafter"/>
</dbReference>
<keyword evidence="5" id="KW-0732">Signal</keyword>
<dbReference type="GO" id="GO:0005615">
    <property type="term" value="C:extracellular space"/>
    <property type="evidence" value="ECO:0007669"/>
    <property type="project" value="TreeGrafter"/>
</dbReference>
<dbReference type="GO" id="GO:0048010">
    <property type="term" value="P:vascular endothelial growth factor receptor signaling pathway"/>
    <property type="evidence" value="ECO:0007669"/>
    <property type="project" value="TreeGrafter"/>
</dbReference>
<sequence length="403" mass="45973">MQVLLLGPNSAYESSQDYYDQYQEEEEGEGQASSELEDQLRSASSVTELMDIFYPEYRKIHECLQRRVHVVQRAMSEAEEKEWKEAAAFTLSWQDEDIKNVELEWEKTQCKPREVCLDVGKELGTATNKFYKPPCVSIHRCGGCCNREGLQCVNISTSYVSKTLFEITLPRVGFSKLVMISFINHTACTCQTKRDTFGQSHSIIRRSFHISQTGCIMENKTCPHGLTWNPQSCRCVTELEDFSFEASNSEPADDGGSEMDDFCGPNMVFDEDTCSCVCTNRLSVSSCGPNKEFDESTCKCVCSNIEHHGVCEPPKEWDEEACECVCNKNCPKNQPLNSSKCTCECTESVHSCFRKGKKFDSQTCRCYRLPCRTQVKHCQSGFYFSYYVCSCLPLYMKEYQIDE</sequence>
<dbReference type="GO" id="GO:0043185">
    <property type="term" value="F:vascular endothelial growth factor receptor 3 binding"/>
    <property type="evidence" value="ECO:0007669"/>
    <property type="project" value="TreeGrafter"/>
</dbReference>
<dbReference type="InterPro" id="IPR029034">
    <property type="entry name" value="Cystine-knot_cytokine"/>
</dbReference>
<evidence type="ECO:0000256" key="7">
    <source>
        <dbReference type="ARBA" id="ARBA00023030"/>
    </source>
</evidence>
<dbReference type="GO" id="GO:0001938">
    <property type="term" value="P:positive regulation of endothelial cell proliferation"/>
    <property type="evidence" value="ECO:0007669"/>
    <property type="project" value="TreeGrafter"/>
</dbReference>
<dbReference type="Pfam" id="PF00341">
    <property type="entry name" value="PDGF"/>
    <property type="match status" value="1"/>
</dbReference>
<evidence type="ECO:0000256" key="2">
    <source>
        <dbReference type="ARBA" id="ARBA00022525"/>
    </source>
</evidence>
<feature type="region of interest" description="Disordered" evidence="10">
    <location>
        <begin position="19"/>
        <end position="40"/>
    </location>
</feature>
<dbReference type="Gene3D" id="2.10.90.10">
    <property type="entry name" value="Cystine-knot cytokines"/>
    <property type="match status" value="1"/>
</dbReference>
<dbReference type="OMA" id="ESTCECV"/>
<dbReference type="OrthoDB" id="9981160at2759"/>
<dbReference type="SUPFAM" id="SSF57501">
    <property type="entry name" value="Cystine-knot cytokines"/>
    <property type="match status" value="1"/>
</dbReference>
<dbReference type="PROSITE" id="PS50278">
    <property type="entry name" value="PDGF_2"/>
    <property type="match status" value="1"/>
</dbReference>
<keyword evidence="6" id="KW-0677">Repeat</keyword>
<dbReference type="EMBL" id="BEZZ01000004">
    <property type="protein sequence ID" value="GCC21954.1"/>
    <property type="molecule type" value="Genomic_DNA"/>
</dbReference>
<dbReference type="PANTHER" id="PTHR12025">
    <property type="entry name" value="VASCULAR ENDOTHELIAL GROWTH FACTOR"/>
    <property type="match status" value="1"/>
</dbReference>
<dbReference type="InterPro" id="IPR023581">
    <property type="entry name" value="PD_growth_factor_CS"/>
</dbReference>
<dbReference type="GO" id="GO:0038084">
    <property type="term" value="P:vascular endothelial growth factor signaling pathway"/>
    <property type="evidence" value="ECO:0007669"/>
    <property type="project" value="TreeGrafter"/>
</dbReference>
<dbReference type="AlphaFoldDB" id="A0A401RUY0"/>
<protein>
    <recommendedName>
        <fullName evidence="11">Platelet-derived growth factor (PDGF) family profile domain-containing protein</fullName>
    </recommendedName>
</protein>
<evidence type="ECO:0000259" key="11">
    <source>
        <dbReference type="PROSITE" id="PS50278"/>
    </source>
</evidence>
<evidence type="ECO:0000256" key="10">
    <source>
        <dbReference type="SAM" id="MobiDB-lite"/>
    </source>
</evidence>